<dbReference type="PANTHER" id="PTHR11749">
    <property type="entry name" value="RIBULOSE-5-PHOSPHATE-3-EPIMERASE"/>
    <property type="match status" value="1"/>
</dbReference>
<keyword evidence="9 11" id="KW-0413">Isomerase</keyword>
<dbReference type="FunFam" id="3.20.20.70:FF:000004">
    <property type="entry name" value="Ribulose-phosphate 3-epimerase"/>
    <property type="match status" value="1"/>
</dbReference>
<feature type="binding site" evidence="13">
    <location>
        <position position="34"/>
    </location>
    <ligand>
        <name>a divalent metal cation</name>
        <dbReference type="ChEBI" id="CHEBI:60240"/>
    </ligand>
</feature>
<dbReference type="SUPFAM" id="SSF51366">
    <property type="entry name" value="Ribulose-phoshate binding barrel"/>
    <property type="match status" value="1"/>
</dbReference>
<proteinExistence type="inferred from homology"/>
<dbReference type="InterPro" id="IPR013785">
    <property type="entry name" value="Aldolase_TIM"/>
</dbReference>
<dbReference type="InterPro" id="IPR000056">
    <property type="entry name" value="Ribul_P_3_epim-like"/>
</dbReference>
<feature type="binding site" evidence="14">
    <location>
        <position position="174"/>
    </location>
    <ligand>
        <name>substrate</name>
    </ligand>
</feature>
<dbReference type="GO" id="GO:0006098">
    <property type="term" value="P:pentose-phosphate shunt"/>
    <property type="evidence" value="ECO:0007669"/>
    <property type="project" value="UniProtKB-UniRule"/>
</dbReference>
<feature type="binding site" evidence="13">
    <location>
        <position position="172"/>
    </location>
    <ligand>
        <name>a divalent metal cation</name>
        <dbReference type="ChEBI" id="CHEBI:60240"/>
    </ligand>
</feature>
<comment type="cofactor">
    <cofactor evidence="4">
        <name>Zn(2+)</name>
        <dbReference type="ChEBI" id="CHEBI:29105"/>
    </cofactor>
</comment>
<evidence type="ECO:0000256" key="14">
    <source>
        <dbReference type="PIRSR" id="PIRSR001461-3"/>
    </source>
</evidence>
<accession>A0A9D1SK64</accession>
<dbReference type="Gene3D" id="3.20.20.70">
    <property type="entry name" value="Aldolase class I"/>
    <property type="match status" value="1"/>
</dbReference>
<evidence type="ECO:0000256" key="2">
    <source>
        <dbReference type="ARBA" id="ARBA00001936"/>
    </source>
</evidence>
<sequence>MIKISPSLLSADWMDLGKELERLHEWGADMVHCDVIDGLFAPNITFGMPMISALKRKSKLPLDVHLMIVEPERYIDKFISAGSDTIAFHPEASKKPHEVLEKIRSKGIKAGIALNPDVPVRVAEEFLGEIDYILLMGVFPGFGGQKFIPEVMDKIDESKQLIASRDIYVELDGGVTTENIVEMKKRGLDAAVAGNAVFAASDPAAAIVALKA</sequence>
<evidence type="ECO:0000256" key="10">
    <source>
        <dbReference type="NCBIfam" id="TIGR01163"/>
    </source>
</evidence>
<dbReference type="AlphaFoldDB" id="A0A9D1SK64"/>
<keyword evidence="8 13" id="KW-0479">Metal-binding</keyword>
<evidence type="ECO:0000256" key="11">
    <source>
        <dbReference type="PIRNR" id="PIRNR001461"/>
    </source>
</evidence>
<feature type="active site" description="Proton acceptor" evidence="12">
    <location>
        <position position="34"/>
    </location>
</feature>
<comment type="cofactor">
    <cofactor evidence="3">
        <name>Co(2+)</name>
        <dbReference type="ChEBI" id="CHEBI:48828"/>
    </cofactor>
</comment>
<dbReference type="EC" id="5.1.3.1" evidence="7 10"/>
<name>A0A9D1SK64_9FIRM</name>
<gene>
    <name evidence="15" type="primary">rpe</name>
    <name evidence="15" type="ORF">IAB07_05500</name>
</gene>
<protein>
    <recommendedName>
        <fullName evidence="7 10">Ribulose-phosphate 3-epimerase</fullName>
        <ecNumber evidence="7 10">5.1.3.1</ecNumber>
    </recommendedName>
</protein>
<evidence type="ECO:0000256" key="7">
    <source>
        <dbReference type="ARBA" id="ARBA00013188"/>
    </source>
</evidence>
<evidence type="ECO:0000256" key="6">
    <source>
        <dbReference type="ARBA" id="ARBA00009541"/>
    </source>
</evidence>
<feature type="binding site" evidence="13">
    <location>
        <position position="32"/>
    </location>
    <ligand>
        <name>a divalent metal cation</name>
        <dbReference type="ChEBI" id="CHEBI:60240"/>
    </ligand>
</feature>
<comment type="catalytic activity">
    <reaction evidence="1 11">
        <text>D-ribulose 5-phosphate = D-xylulose 5-phosphate</text>
        <dbReference type="Rhea" id="RHEA:13677"/>
        <dbReference type="ChEBI" id="CHEBI:57737"/>
        <dbReference type="ChEBI" id="CHEBI:58121"/>
        <dbReference type="EC" id="5.1.3.1"/>
    </reaction>
</comment>
<dbReference type="CDD" id="cd00429">
    <property type="entry name" value="RPE"/>
    <property type="match status" value="1"/>
</dbReference>
<dbReference type="GO" id="GO:0046872">
    <property type="term" value="F:metal ion binding"/>
    <property type="evidence" value="ECO:0007669"/>
    <property type="project" value="UniProtKB-KW"/>
</dbReference>
<keyword evidence="11" id="KW-0119">Carbohydrate metabolism</keyword>
<dbReference type="PIRSF" id="PIRSF001461">
    <property type="entry name" value="RPE"/>
    <property type="match status" value="1"/>
</dbReference>
<evidence type="ECO:0000256" key="4">
    <source>
        <dbReference type="ARBA" id="ARBA00001947"/>
    </source>
</evidence>
<feature type="binding site" evidence="14">
    <location>
        <position position="65"/>
    </location>
    <ligand>
        <name>substrate</name>
    </ligand>
</feature>
<evidence type="ECO:0000256" key="1">
    <source>
        <dbReference type="ARBA" id="ARBA00001782"/>
    </source>
</evidence>
<dbReference type="InterPro" id="IPR011060">
    <property type="entry name" value="RibuloseP-bd_barrel"/>
</dbReference>
<comment type="cofactor">
    <cofactor evidence="5">
        <name>Fe(2+)</name>
        <dbReference type="ChEBI" id="CHEBI:29033"/>
    </cofactor>
</comment>
<reference evidence="15" key="1">
    <citation type="submission" date="2020-10" db="EMBL/GenBank/DDBJ databases">
        <authorList>
            <person name="Gilroy R."/>
        </authorList>
    </citation>
    <scope>NUCLEOTIDE SEQUENCE</scope>
    <source>
        <strain evidence="15">9366</strain>
    </source>
</reference>
<dbReference type="NCBIfam" id="NF004076">
    <property type="entry name" value="PRK05581.1-4"/>
    <property type="match status" value="1"/>
</dbReference>
<keyword evidence="13" id="KW-0170">Cobalt</keyword>
<evidence type="ECO:0000256" key="13">
    <source>
        <dbReference type="PIRSR" id="PIRSR001461-2"/>
    </source>
</evidence>
<dbReference type="GO" id="GO:0005737">
    <property type="term" value="C:cytoplasm"/>
    <property type="evidence" value="ECO:0007669"/>
    <property type="project" value="UniProtKB-ARBA"/>
</dbReference>
<evidence type="ECO:0000313" key="16">
    <source>
        <dbReference type="Proteomes" id="UP000824145"/>
    </source>
</evidence>
<evidence type="ECO:0000256" key="3">
    <source>
        <dbReference type="ARBA" id="ARBA00001941"/>
    </source>
</evidence>
<dbReference type="Pfam" id="PF00834">
    <property type="entry name" value="Ribul_P_3_epim"/>
    <property type="match status" value="1"/>
</dbReference>
<keyword evidence="13" id="KW-0464">Manganese</keyword>
<evidence type="ECO:0000313" key="15">
    <source>
        <dbReference type="EMBL" id="HIU63201.1"/>
    </source>
</evidence>
<feature type="binding site" evidence="13">
    <location>
        <position position="65"/>
    </location>
    <ligand>
        <name>a divalent metal cation</name>
        <dbReference type="ChEBI" id="CHEBI:60240"/>
    </ligand>
</feature>
<comment type="caution">
    <text evidence="15">The sequence shown here is derived from an EMBL/GenBank/DDBJ whole genome shotgun (WGS) entry which is preliminary data.</text>
</comment>
<dbReference type="Proteomes" id="UP000824145">
    <property type="component" value="Unassembled WGS sequence"/>
</dbReference>
<dbReference type="InterPro" id="IPR026019">
    <property type="entry name" value="Ribul_P_3_epim"/>
</dbReference>
<feature type="active site" description="Proton donor" evidence="12">
    <location>
        <position position="172"/>
    </location>
</feature>
<evidence type="ECO:0000256" key="8">
    <source>
        <dbReference type="ARBA" id="ARBA00022723"/>
    </source>
</evidence>
<dbReference type="GO" id="GO:0005975">
    <property type="term" value="P:carbohydrate metabolic process"/>
    <property type="evidence" value="ECO:0007669"/>
    <property type="project" value="InterPro"/>
</dbReference>
<dbReference type="NCBIfam" id="TIGR01163">
    <property type="entry name" value="rpe"/>
    <property type="match status" value="1"/>
</dbReference>
<keyword evidence="13" id="KW-0862">Zinc</keyword>
<comment type="cofactor">
    <cofactor evidence="13">
        <name>a divalent metal cation</name>
        <dbReference type="ChEBI" id="CHEBI:60240"/>
    </cofactor>
    <text evidence="13">Binds 1 divalent metal cation per subunit.</text>
</comment>
<dbReference type="EMBL" id="DVNJ01000031">
    <property type="protein sequence ID" value="HIU63201.1"/>
    <property type="molecule type" value="Genomic_DNA"/>
</dbReference>
<dbReference type="GO" id="GO:0004750">
    <property type="term" value="F:D-ribulose-phosphate 3-epimerase activity"/>
    <property type="evidence" value="ECO:0007669"/>
    <property type="project" value="UniProtKB-UniRule"/>
</dbReference>
<feature type="binding site" evidence="14">
    <location>
        <position position="7"/>
    </location>
    <ligand>
        <name>substrate</name>
    </ligand>
</feature>
<comment type="similarity">
    <text evidence="6 11">Belongs to the ribulose-phosphate 3-epimerase family.</text>
</comment>
<evidence type="ECO:0000256" key="5">
    <source>
        <dbReference type="ARBA" id="ARBA00001954"/>
    </source>
</evidence>
<evidence type="ECO:0000256" key="12">
    <source>
        <dbReference type="PIRSR" id="PIRSR001461-1"/>
    </source>
</evidence>
<reference evidence="15" key="2">
    <citation type="journal article" date="2021" name="PeerJ">
        <title>Extensive microbial diversity within the chicken gut microbiome revealed by metagenomics and culture.</title>
        <authorList>
            <person name="Gilroy R."/>
            <person name="Ravi A."/>
            <person name="Getino M."/>
            <person name="Pursley I."/>
            <person name="Horton D.L."/>
            <person name="Alikhan N.F."/>
            <person name="Baker D."/>
            <person name="Gharbi K."/>
            <person name="Hall N."/>
            <person name="Watson M."/>
            <person name="Adriaenssens E.M."/>
            <person name="Foster-Nyarko E."/>
            <person name="Jarju S."/>
            <person name="Secka A."/>
            <person name="Antonio M."/>
            <person name="Oren A."/>
            <person name="Chaudhuri R.R."/>
            <person name="La Ragione R."/>
            <person name="Hildebrand F."/>
            <person name="Pallen M.J."/>
        </authorList>
    </citation>
    <scope>NUCLEOTIDE SEQUENCE</scope>
    <source>
        <strain evidence="15">9366</strain>
    </source>
</reference>
<comment type="cofactor">
    <cofactor evidence="2">
        <name>Mn(2+)</name>
        <dbReference type="ChEBI" id="CHEBI:29035"/>
    </cofactor>
</comment>
<feature type="binding site" evidence="14">
    <location>
        <begin position="141"/>
        <end position="144"/>
    </location>
    <ligand>
        <name>substrate</name>
    </ligand>
</feature>
<organism evidence="15 16">
    <name type="scientific">Candidatus Caccalectryoclostridium excrementigallinarum</name>
    <dbReference type="NCBI Taxonomy" id="2840710"/>
    <lineage>
        <taxon>Bacteria</taxon>
        <taxon>Bacillati</taxon>
        <taxon>Bacillota</taxon>
        <taxon>Clostridia</taxon>
        <taxon>Christensenellales</taxon>
        <taxon>Christensenellaceae</taxon>
        <taxon>Christensenellaceae incertae sedis</taxon>
        <taxon>Candidatus Caccalectryoclostridium</taxon>
    </lineage>
</organism>
<evidence type="ECO:0000256" key="9">
    <source>
        <dbReference type="ARBA" id="ARBA00023235"/>
    </source>
</evidence>